<evidence type="ECO:0000256" key="1">
    <source>
        <dbReference type="ARBA" id="ARBA00022603"/>
    </source>
</evidence>
<gene>
    <name evidence="4" type="ORF">FHS87_000931</name>
</gene>
<evidence type="ECO:0000313" key="5">
    <source>
        <dbReference type="Proteomes" id="UP000580654"/>
    </source>
</evidence>
<organism evidence="4 5">
    <name type="scientific">Muricoccus pecuniae</name>
    <dbReference type="NCBI Taxonomy" id="693023"/>
    <lineage>
        <taxon>Bacteria</taxon>
        <taxon>Pseudomonadati</taxon>
        <taxon>Pseudomonadota</taxon>
        <taxon>Alphaproteobacteria</taxon>
        <taxon>Acetobacterales</taxon>
        <taxon>Roseomonadaceae</taxon>
        <taxon>Muricoccus</taxon>
    </lineage>
</organism>
<name>A0A840YEI3_9PROT</name>
<feature type="domain" description="Methyltransferase small" evidence="3">
    <location>
        <begin position="137"/>
        <end position="253"/>
    </location>
</feature>
<keyword evidence="5" id="KW-1185">Reference proteome</keyword>
<dbReference type="GO" id="GO:0036009">
    <property type="term" value="F:protein-glutamine N-methyltransferase activity"/>
    <property type="evidence" value="ECO:0007669"/>
    <property type="project" value="TreeGrafter"/>
</dbReference>
<keyword evidence="1 4" id="KW-0808">Transferase</keyword>
<dbReference type="RefSeq" id="WP_184514377.1">
    <property type="nucleotide sequence ID" value="NZ_JACIJD010000003.1"/>
</dbReference>
<dbReference type="InterPro" id="IPR002052">
    <property type="entry name" value="DNA_methylase_N6_adenine_CS"/>
</dbReference>
<dbReference type="InterPro" id="IPR007848">
    <property type="entry name" value="Small_mtfrase_dom"/>
</dbReference>
<protein>
    <submittedName>
        <fullName evidence="4">Methylase of polypeptide subunit release factors</fullName>
    </submittedName>
</protein>
<dbReference type="CDD" id="cd02440">
    <property type="entry name" value="AdoMet_MTases"/>
    <property type="match status" value="1"/>
</dbReference>
<dbReference type="EMBL" id="JACIJD010000003">
    <property type="protein sequence ID" value="MBB5692912.1"/>
    <property type="molecule type" value="Genomic_DNA"/>
</dbReference>
<proteinExistence type="predicted"/>
<evidence type="ECO:0000256" key="2">
    <source>
        <dbReference type="ARBA" id="ARBA00022691"/>
    </source>
</evidence>
<dbReference type="SUPFAM" id="SSF53335">
    <property type="entry name" value="S-adenosyl-L-methionine-dependent methyltransferases"/>
    <property type="match status" value="1"/>
</dbReference>
<dbReference type="PANTHER" id="PTHR18895:SF74">
    <property type="entry name" value="MTRF1L RELEASE FACTOR GLUTAMINE METHYLTRANSFERASE"/>
    <property type="match status" value="1"/>
</dbReference>
<dbReference type="GO" id="GO:0003676">
    <property type="term" value="F:nucleic acid binding"/>
    <property type="evidence" value="ECO:0007669"/>
    <property type="project" value="InterPro"/>
</dbReference>
<dbReference type="Pfam" id="PF05175">
    <property type="entry name" value="MTS"/>
    <property type="match status" value="1"/>
</dbReference>
<dbReference type="InterPro" id="IPR029063">
    <property type="entry name" value="SAM-dependent_MTases_sf"/>
</dbReference>
<dbReference type="Proteomes" id="UP000580654">
    <property type="component" value="Unassembled WGS sequence"/>
</dbReference>
<sequence length="317" mass="33460">MSDPIPLPPEDRALLDLARALLAEGYAFITPTPATHARVNARPGNEEARDLRGVFGWSRPFHPGLLPEPMLDLLRAGGALEEAGGLLRSRVRLSCLDGLAFLHSAHPTTEPDSVFFGPDTYRFARAIEDALRERQRPVRRAVDIGCGAGPGGILVARAWPEAEVTLGDINGAALRLARINAALNGAGRARAVHSNLLGGVEGAPDLIVANPPYLVDPAERTYRHGGGPLGAGLSLAILDAALERLAPGGALVLYTGAAVVNGEDPFRSAALARIAGENAAWTYREMDPDVFGEELEAEAYRGADRIAAVVLTVAREG</sequence>
<keyword evidence="2" id="KW-0949">S-adenosyl-L-methionine</keyword>
<dbReference type="Gene3D" id="3.40.50.150">
    <property type="entry name" value="Vaccinia Virus protein VP39"/>
    <property type="match status" value="1"/>
</dbReference>
<keyword evidence="1 4" id="KW-0489">Methyltransferase</keyword>
<accession>A0A840YEI3</accession>
<evidence type="ECO:0000313" key="4">
    <source>
        <dbReference type="EMBL" id="MBB5692912.1"/>
    </source>
</evidence>
<reference evidence="4 5" key="1">
    <citation type="submission" date="2020-08" db="EMBL/GenBank/DDBJ databases">
        <title>Genomic Encyclopedia of Type Strains, Phase IV (KMG-IV): sequencing the most valuable type-strain genomes for metagenomic binning, comparative biology and taxonomic classification.</title>
        <authorList>
            <person name="Goeker M."/>
        </authorList>
    </citation>
    <scope>NUCLEOTIDE SEQUENCE [LARGE SCALE GENOMIC DNA]</scope>
    <source>
        <strain evidence="4 5">DSM 25622</strain>
    </source>
</reference>
<evidence type="ECO:0000259" key="3">
    <source>
        <dbReference type="Pfam" id="PF05175"/>
    </source>
</evidence>
<comment type="caution">
    <text evidence="4">The sequence shown here is derived from an EMBL/GenBank/DDBJ whole genome shotgun (WGS) entry which is preliminary data.</text>
</comment>
<dbReference type="PANTHER" id="PTHR18895">
    <property type="entry name" value="HEMK METHYLTRANSFERASE"/>
    <property type="match status" value="1"/>
</dbReference>
<dbReference type="InterPro" id="IPR050320">
    <property type="entry name" value="N5-glutamine_MTase"/>
</dbReference>
<dbReference type="AlphaFoldDB" id="A0A840YEI3"/>
<dbReference type="PROSITE" id="PS00092">
    <property type="entry name" value="N6_MTASE"/>
    <property type="match status" value="1"/>
</dbReference>
<dbReference type="GO" id="GO:0032259">
    <property type="term" value="P:methylation"/>
    <property type="evidence" value="ECO:0007669"/>
    <property type="project" value="UniProtKB-KW"/>
</dbReference>